<evidence type="ECO:0000256" key="1">
    <source>
        <dbReference type="SAM" id="MobiDB-lite"/>
    </source>
</evidence>
<dbReference type="Proteomes" id="UP000821866">
    <property type="component" value="Chromosome 6"/>
</dbReference>
<accession>A0A9J6DQD2</accession>
<organism evidence="2 3">
    <name type="scientific">Rhipicephalus microplus</name>
    <name type="common">Cattle tick</name>
    <name type="synonym">Boophilus microplus</name>
    <dbReference type="NCBI Taxonomy" id="6941"/>
    <lineage>
        <taxon>Eukaryota</taxon>
        <taxon>Metazoa</taxon>
        <taxon>Ecdysozoa</taxon>
        <taxon>Arthropoda</taxon>
        <taxon>Chelicerata</taxon>
        <taxon>Arachnida</taxon>
        <taxon>Acari</taxon>
        <taxon>Parasitiformes</taxon>
        <taxon>Ixodida</taxon>
        <taxon>Ixodoidea</taxon>
        <taxon>Ixodidae</taxon>
        <taxon>Rhipicephalinae</taxon>
        <taxon>Rhipicephalus</taxon>
        <taxon>Boophilus</taxon>
    </lineage>
</organism>
<dbReference type="EMBL" id="JABSTU010000008">
    <property type="protein sequence ID" value="KAH8024291.1"/>
    <property type="molecule type" value="Genomic_DNA"/>
</dbReference>
<feature type="region of interest" description="Disordered" evidence="1">
    <location>
        <begin position="1"/>
        <end position="62"/>
    </location>
</feature>
<feature type="region of interest" description="Disordered" evidence="1">
    <location>
        <begin position="128"/>
        <end position="189"/>
    </location>
</feature>
<feature type="compositionally biased region" description="Low complexity" evidence="1">
    <location>
        <begin position="210"/>
        <end position="220"/>
    </location>
</feature>
<evidence type="ECO:0000313" key="3">
    <source>
        <dbReference type="Proteomes" id="UP000821866"/>
    </source>
</evidence>
<feature type="compositionally biased region" description="Polar residues" evidence="1">
    <location>
        <begin position="1"/>
        <end position="18"/>
    </location>
</feature>
<protein>
    <submittedName>
        <fullName evidence="2">Uncharacterized protein</fullName>
    </submittedName>
</protein>
<keyword evidence="3" id="KW-1185">Reference proteome</keyword>
<reference evidence="2" key="1">
    <citation type="journal article" date="2020" name="Cell">
        <title>Large-Scale Comparative Analyses of Tick Genomes Elucidate Their Genetic Diversity and Vector Capacities.</title>
        <authorList>
            <consortium name="Tick Genome and Microbiome Consortium (TIGMIC)"/>
            <person name="Jia N."/>
            <person name="Wang J."/>
            <person name="Shi W."/>
            <person name="Du L."/>
            <person name="Sun Y."/>
            <person name="Zhan W."/>
            <person name="Jiang J.F."/>
            <person name="Wang Q."/>
            <person name="Zhang B."/>
            <person name="Ji P."/>
            <person name="Bell-Sakyi L."/>
            <person name="Cui X.M."/>
            <person name="Yuan T.T."/>
            <person name="Jiang B.G."/>
            <person name="Yang W.F."/>
            <person name="Lam T.T."/>
            <person name="Chang Q.C."/>
            <person name="Ding S.J."/>
            <person name="Wang X.J."/>
            <person name="Zhu J.G."/>
            <person name="Ruan X.D."/>
            <person name="Zhao L."/>
            <person name="Wei J.T."/>
            <person name="Ye R.Z."/>
            <person name="Que T.C."/>
            <person name="Du C.H."/>
            <person name="Zhou Y.H."/>
            <person name="Cheng J.X."/>
            <person name="Dai P.F."/>
            <person name="Guo W.B."/>
            <person name="Han X.H."/>
            <person name="Huang E.J."/>
            <person name="Li L.F."/>
            <person name="Wei W."/>
            <person name="Gao Y.C."/>
            <person name="Liu J.Z."/>
            <person name="Shao H.Z."/>
            <person name="Wang X."/>
            <person name="Wang C.C."/>
            <person name="Yang T.C."/>
            <person name="Huo Q.B."/>
            <person name="Li W."/>
            <person name="Chen H.Y."/>
            <person name="Chen S.E."/>
            <person name="Zhou L.G."/>
            <person name="Ni X.B."/>
            <person name="Tian J.H."/>
            <person name="Sheng Y."/>
            <person name="Liu T."/>
            <person name="Pan Y.S."/>
            <person name="Xia L.Y."/>
            <person name="Li J."/>
            <person name="Zhao F."/>
            <person name="Cao W.C."/>
        </authorList>
    </citation>
    <scope>NUCLEOTIDE SEQUENCE</scope>
    <source>
        <strain evidence="2">Rmic-2018</strain>
    </source>
</reference>
<dbReference type="AlphaFoldDB" id="A0A9J6DQD2"/>
<reference evidence="2" key="2">
    <citation type="submission" date="2021-09" db="EMBL/GenBank/DDBJ databases">
        <authorList>
            <person name="Jia N."/>
            <person name="Wang J."/>
            <person name="Shi W."/>
            <person name="Du L."/>
            <person name="Sun Y."/>
            <person name="Zhan W."/>
            <person name="Jiang J."/>
            <person name="Wang Q."/>
            <person name="Zhang B."/>
            <person name="Ji P."/>
            <person name="Sakyi L.B."/>
            <person name="Cui X."/>
            <person name="Yuan T."/>
            <person name="Jiang B."/>
            <person name="Yang W."/>
            <person name="Lam T.T.-Y."/>
            <person name="Chang Q."/>
            <person name="Ding S."/>
            <person name="Wang X."/>
            <person name="Zhu J."/>
            <person name="Ruan X."/>
            <person name="Zhao L."/>
            <person name="Wei J."/>
            <person name="Que T."/>
            <person name="Du C."/>
            <person name="Cheng J."/>
            <person name="Dai P."/>
            <person name="Han X."/>
            <person name="Huang E."/>
            <person name="Gao Y."/>
            <person name="Liu J."/>
            <person name="Shao H."/>
            <person name="Ye R."/>
            <person name="Li L."/>
            <person name="Wei W."/>
            <person name="Wang X."/>
            <person name="Wang C."/>
            <person name="Huo Q."/>
            <person name="Li W."/>
            <person name="Guo W."/>
            <person name="Chen H."/>
            <person name="Chen S."/>
            <person name="Zhou L."/>
            <person name="Zhou L."/>
            <person name="Ni X."/>
            <person name="Tian J."/>
            <person name="Zhou Y."/>
            <person name="Sheng Y."/>
            <person name="Liu T."/>
            <person name="Pan Y."/>
            <person name="Xia L."/>
            <person name="Li J."/>
            <person name="Zhao F."/>
            <person name="Cao W."/>
        </authorList>
    </citation>
    <scope>NUCLEOTIDE SEQUENCE</scope>
    <source>
        <strain evidence="2">Rmic-2018</strain>
        <tissue evidence="2">Larvae</tissue>
    </source>
</reference>
<comment type="caution">
    <text evidence="2">The sequence shown here is derived from an EMBL/GenBank/DDBJ whole genome shotgun (WGS) entry which is preliminary data.</text>
</comment>
<evidence type="ECO:0000313" key="2">
    <source>
        <dbReference type="EMBL" id="KAH8024291.1"/>
    </source>
</evidence>
<proteinExistence type="predicted"/>
<gene>
    <name evidence="2" type="ORF">HPB51_022410</name>
</gene>
<name>A0A9J6DQD2_RHIMP</name>
<sequence length="255" mass="28096">MSSSIKEADPQTPSSLKTDTAKQKKGTAVAPSEQWPSLPRSQPYSELHQIPPPSTTLQTSDAMNEDQVKSLLQSLMSTMRVLLSNMKTSAAHTALQVPDTLSMVLVTLSRECKHRHLPKITRLTLERDARSQERVDTTVPDSSAQRPEQPATLRDGHSKSSNRPTWVDKLKTPKGTTIPVTNTPPAPDLHDQELRALRAELSHLTTLITQSPAPSSSQLPSHPPTQTPAHHRVIKQVSHTHLAHSKKKRCADSDD</sequence>
<feature type="region of interest" description="Disordered" evidence="1">
    <location>
        <begin position="210"/>
        <end position="231"/>
    </location>
</feature>
<feature type="region of interest" description="Disordered" evidence="1">
    <location>
        <begin position="236"/>
        <end position="255"/>
    </location>
</feature>